<comment type="PTM">
    <text evidence="4 6">One or more lysine residues are methylated.</text>
</comment>
<keyword evidence="4 6" id="KW-0488">Methylation</keyword>
<dbReference type="InterPro" id="IPR036769">
    <property type="entry name" value="Ribosomal_uL11_C_sf"/>
</dbReference>
<evidence type="ECO:0000256" key="5">
    <source>
        <dbReference type="RuleBase" id="RU003978"/>
    </source>
</evidence>
<dbReference type="GO" id="GO:0070180">
    <property type="term" value="F:large ribosomal subunit rRNA binding"/>
    <property type="evidence" value="ECO:0007669"/>
    <property type="project" value="UniProtKB-UniRule"/>
</dbReference>
<gene>
    <name evidence="4" type="primary">rplK</name>
    <name evidence="9" type="ORF">A2368_04735</name>
</gene>
<keyword evidence="4 6" id="KW-0694">RNA-binding</keyword>
<evidence type="ECO:0000256" key="4">
    <source>
        <dbReference type="HAMAP-Rule" id="MF_00736"/>
    </source>
</evidence>
<comment type="caution">
    <text evidence="9">The sequence shown here is derived from an EMBL/GenBank/DDBJ whole genome shotgun (WGS) entry which is preliminary data.</text>
</comment>
<dbReference type="GO" id="GO:0022625">
    <property type="term" value="C:cytosolic large ribosomal subunit"/>
    <property type="evidence" value="ECO:0007669"/>
    <property type="project" value="TreeGrafter"/>
</dbReference>
<evidence type="ECO:0000313" key="10">
    <source>
        <dbReference type="Proteomes" id="UP000176682"/>
    </source>
</evidence>
<protein>
    <recommendedName>
        <fullName evidence="4">Large ribosomal subunit protein uL11</fullName>
    </recommendedName>
</protein>
<evidence type="ECO:0000256" key="3">
    <source>
        <dbReference type="ARBA" id="ARBA00023274"/>
    </source>
</evidence>
<proteinExistence type="inferred from homology"/>
<evidence type="ECO:0000259" key="8">
    <source>
        <dbReference type="Pfam" id="PF03946"/>
    </source>
</evidence>
<dbReference type="AlphaFoldDB" id="A0A1F5FJR5"/>
<dbReference type="Gene3D" id="1.10.10.250">
    <property type="entry name" value="Ribosomal protein L11, C-terminal domain"/>
    <property type="match status" value="1"/>
</dbReference>
<comment type="function">
    <text evidence="4 6">Forms part of the ribosomal stalk which helps the ribosome interact with GTP-bound translation factors.</text>
</comment>
<dbReference type="Gene3D" id="3.30.1550.10">
    <property type="entry name" value="Ribosomal protein L11/L12, N-terminal domain"/>
    <property type="match status" value="1"/>
</dbReference>
<dbReference type="PANTHER" id="PTHR11661:SF1">
    <property type="entry name" value="LARGE RIBOSOMAL SUBUNIT PROTEIN UL11M"/>
    <property type="match status" value="1"/>
</dbReference>
<dbReference type="EMBL" id="MFAM01000007">
    <property type="protein sequence ID" value="OGD79856.1"/>
    <property type="molecule type" value="Genomic_DNA"/>
</dbReference>
<dbReference type="SUPFAM" id="SSF46906">
    <property type="entry name" value="Ribosomal protein L11, C-terminal domain"/>
    <property type="match status" value="1"/>
</dbReference>
<accession>A0A1F5FJR5</accession>
<dbReference type="Proteomes" id="UP000176682">
    <property type="component" value="Unassembled WGS sequence"/>
</dbReference>
<sequence>MAKKIKVVLKLNLQAGAATPAPPTGPALGQHGVNIMEFVTQYNKATEALRGQVVPAVVTIFEDRTFSFVTKLAPVAELIKQTLKITKAAGNVKKDVAGTLTQDQVKEIAEKKLGDMNTTSLDSAIKSVLGTARSMGVKIK</sequence>
<feature type="domain" description="Large ribosomal subunit protein uL11 N-terminal" evidence="8">
    <location>
        <begin position="9"/>
        <end position="66"/>
    </location>
</feature>
<comment type="similarity">
    <text evidence="1 4 5">Belongs to the universal ribosomal protein uL11 family.</text>
</comment>
<dbReference type="GO" id="GO:0006412">
    <property type="term" value="P:translation"/>
    <property type="evidence" value="ECO:0007669"/>
    <property type="project" value="UniProtKB-UniRule"/>
</dbReference>
<organism evidence="9 10">
    <name type="scientific">Candidatus Collierbacteria bacterium RIFOXYB1_FULL_49_13</name>
    <dbReference type="NCBI Taxonomy" id="1817728"/>
    <lineage>
        <taxon>Bacteria</taxon>
        <taxon>Candidatus Collieribacteriota</taxon>
    </lineage>
</organism>
<dbReference type="Pfam" id="PF03946">
    <property type="entry name" value="Ribosomal_L11_N"/>
    <property type="match status" value="1"/>
</dbReference>
<evidence type="ECO:0000313" key="9">
    <source>
        <dbReference type="EMBL" id="OGD79856.1"/>
    </source>
</evidence>
<dbReference type="SUPFAM" id="SSF54747">
    <property type="entry name" value="Ribosomal L11/L12e N-terminal domain"/>
    <property type="match status" value="1"/>
</dbReference>
<dbReference type="InterPro" id="IPR020784">
    <property type="entry name" value="Ribosomal_uL11_N"/>
</dbReference>
<reference evidence="9 10" key="1">
    <citation type="journal article" date="2016" name="Nat. Commun.">
        <title>Thousands of microbial genomes shed light on interconnected biogeochemical processes in an aquifer system.</title>
        <authorList>
            <person name="Anantharaman K."/>
            <person name="Brown C.T."/>
            <person name="Hug L.A."/>
            <person name="Sharon I."/>
            <person name="Castelle C.J."/>
            <person name="Probst A.J."/>
            <person name="Thomas B.C."/>
            <person name="Singh A."/>
            <person name="Wilkins M.J."/>
            <person name="Karaoz U."/>
            <person name="Brodie E.L."/>
            <person name="Williams K.H."/>
            <person name="Hubbard S.S."/>
            <person name="Banfield J.F."/>
        </authorList>
    </citation>
    <scope>NUCLEOTIDE SEQUENCE [LARGE SCALE GENOMIC DNA]</scope>
</reference>
<dbReference type="InterPro" id="IPR000911">
    <property type="entry name" value="Ribosomal_uL11"/>
</dbReference>
<dbReference type="PANTHER" id="PTHR11661">
    <property type="entry name" value="60S RIBOSOMAL PROTEIN L12"/>
    <property type="match status" value="1"/>
</dbReference>
<feature type="domain" description="Large ribosomal subunit protein uL11 C-terminal" evidence="7">
    <location>
        <begin position="73"/>
        <end position="139"/>
    </location>
</feature>
<keyword evidence="3 4" id="KW-0687">Ribonucleoprotein</keyword>
<dbReference type="HAMAP" id="MF_00736">
    <property type="entry name" value="Ribosomal_uL11"/>
    <property type="match status" value="1"/>
</dbReference>
<dbReference type="CDD" id="cd00349">
    <property type="entry name" value="Ribosomal_L11"/>
    <property type="match status" value="1"/>
</dbReference>
<name>A0A1F5FJR5_9BACT</name>
<evidence type="ECO:0000259" key="7">
    <source>
        <dbReference type="Pfam" id="PF00298"/>
    </source>
</evidence>
<dbReference type="InterPro" id="IPR020783">
    <property type="entry name" value="Ribosomal_uL11_C"/>
</dbReference>
<dbReference type="InterPro" id="IPR036796">
    <property type="entry name" value="Ribosomal_uL11_N_sf"/>
</dbReference>
<dbReference type="NCBIfam" id="TIGR01632">
    <property type="entry name" value="L11_bact"/>
    <property type="match status" value="1"/>
</dbReference>
<evidence type="ECO:0000256" key="6">
    <source>
        <dbReference type="RuleBase" id="RU003979"/>
    </source>
</evidence>
<dbReference type="GO" id="GO:0003735">
    <property type="term" value="F:structural constituent of ribosome"/>
    <property type="evidence" value="ECO:0007669"/>
    <property type="project" value="InterPro"/>
</dbReference>
<dbReference type="SMART" id="SM00649">
    <property type="entry name" value="RL11"/>
    <property type="match status" value="1"/>
</dbReference>
<evidence type="ECO:0000256" key="2">
    <source>
        <dbReference type="ARBA" id="ARBA00022980"/>
    </source>
</evidence>
<dbReference type="InterPro" id="IPR006519">
    <property type="entry name" value="Ribosomal_uL11_bac-typ"/>
</dbReference>
<dbReference type="Pfam" id="PF00298">
    <property type="entry name" value="Ribosomal_L11"/>
    <property type="match status" value="1"/>
</dbReference>
<comment type="subunit">
    <text evidence="4">Part of the ribosomal stalk of the 50S ribosomal subunit. Interacts with L10 and the large rRNA to form the base of the stalk. L10 forms an elongated spine to which L12 dimers bind in a sequential fashion forming a multimeric L10(L12)X complex.</text>
</comment>
<evidence type="ECO:0000256" key="1">
    <source>
        <dbReference type="ARBA" id="ARBA00010537"/>
    </source>
</evidence>
<keyword evidence="4 6" id="KW-0699">rRNA-binding</keyword>
<keyword evidence="2 4" id="KW-0689">Ribosomal protein</keyword>